<dbReference type="InterPro" id="IPR008183">
    <property type="entry name" value="Aldose_1/G6P_1-epimerase"/>
</dbReference>
<feature type="compositionally biased region" description="Polar residues" evidence="1">
    <location>
        <begin position="1"/>
        <end position="10"/>
    </location>
</feature>
<reference evidence="3" key="1">
    <citation type="journal article" date="2019" name="Int. J. Syst. Evol. Microbiol.">
        <title>The Global Catalogue of Microorganisms (GCM) 10K type strain sequencing project: providing services to taxonomists for standard genome sequencing and annotation.</title>
        <authorList>
            <consortium name="The Broad Institute Genomics Platform"/>
            <consortium name="The Broad Institute Genome Sequencing Center for Infectious Disease"/>
            <person name="Wu L."/>
            <person name="Ma J."/>
        </authorList>
    </citation>
    <scope>NUCLEOTIDE SEQUENCE [LARGE SCALE GENOMIC DNA]</scope>
    <source>
        <strain evidence="3">CGMCC 1.19062</strain>
    </source>
</reference>
<feature type="region of interest" description="Disordered" evidence="1">
    <location>
        <begin position="1"/>
        <end position="29"/>
    </location>
</feature>
<comment type="caution">
    <text evidence="2">The sequence shown here is derived from an EMBL/GenBank/DDBJ whole genome shotgun (WGS) entry which is preliminary data.</text>
</comment>
<dbReference type="Pfam" id="PF01263">
    <property type="entry name" value="Aldose_epim"/>
    <property type="match status" value="1"/>
</dbReference>
<dbReference type="Proteomes" id="UP001597295">
    <property type="component" value="Unassembled WGS sequence"/>
</dbReference>
<dbReference type="EMBL" id="JBHUIP010000001">
    <property type="protein sequence ID" value="MFD2261449.1"/>
    <property type="molecule type" value="Genomic_DNA"/>
</dbReference>
<evidence type="ECO:0000313" key="3">
    <source>
        <dbReference type="Proteomes" id="UP001597295"/>
    </source>
</evidence>
<dbReference type="Gene3D" id="2.70.98.10">
    <property type="match status" value="1"/>
</dbReference>
<keyword evidence="3" id="KW-1185">Reference proteome</keyword>
<protein>
    <submittedName>
        <fullName evidence="2">Aldose 1-epimerase</fullName>
    </submittedName>
</protein>
<dbReference type="InterPro" id="IPR014718">
    <property type="entry name" value="GH-type_carb-bd"/>
</dbReference>
<dbReference type="RefSeq" id="WP_379874239.1">
    <property type="nucleotide sequence ID" value="NZ_JBHUIP010000001.1"/>
</dbReference>
<evidence type="ECO:0000256" key="1">
    <source>
        <dbReference type="SAM" id="MobiDB-lite"/>
    </source>
</evidence>
<organism evidence="2 3">
    <name type="scientific">Lacibacterium aquatile</name>
    <dbReference type="NCBI Taxonomy" id="1168082"/>
    <lineage>
        <taxon>Bacteria</taxon>
        <taxon>Pseudomonadati</taxon>
        <taxon>Pseudomonadota</taxon>
        <taxon>Alphaproteobacteria</taxon>
        <taxon>Rhodospirillales</taxon>
        <taxon>Rhodospirillaceae</taxon>
    </lineage>
</organism>
<dbReference type="CDD" id="cd09021">
    <property type="entry name" value="Aldose_epim_Ec_YphB"/>
    <property type="match status" value="1"/>
</dbReference>
<name>A0ABW5DNC4_9PROT</name>
<sequence length="309" mass="33413">MASMVGNSRSAGVLSPDPSPEISSGRLGLRVQPADGGRIAEFWVRHPDGGRTDILVPMTVAGFPTHLWPKAGCYPLFPFSNRIRGGAFVADGMNVRLPAHPGEEPHALHGFSQQRPWAIEDHAANCVAMIYEHRPDSWPWAFTARQLVNLDEQGLSVDMSIVNHSASPMPVGFGLHPYFATDIGDEMTFDVTGDWRFDAANIAVDWQERPESGFTHIQDGTSLSHYFTGWQGRALLQRRKAGIAVAISAPAPLDHFVFHVPPGGAYACLEPVSHVADAFNLATQGAGHTGHRTLGAGQTLAATIRIEVT</sequence>
<dbReference type="InterPro" id="IPR011013">
    <property type="entry name" value="Gal_mutarotase_sf_dom"/>
</dbReference>
<accession>A0ABW5DNC4</accession>
<dbReference type="SUPFAM" id="SSF74650">
    <property type="entry name" value="Galactose mutarotase-like"/>
    <property type="match status" value="1"/>
</dbReference>
<gene>
    <name evidence="2" type="ORF">ACFSM5_01020</name>
</gene>
<proteinExistence type="predicted"/>
<evidence type="ECO:0000313" key="2">
    <source>
        <dbReference type="EMBL" id="MFD2261449.1"/>
    </source>
</evidence>